<gene>
    <name evidence="1" type="primary">ck69</name>
</gene>
<evidence type="ECO:0000313" key="1">
    <source>
        <dbReference type="EMBL" id="QIN54194.1"/>
    </source>
</evidence>
<dbReference type="EMBL" id="MN873693">
    <property type="protein sequence ID" value="QIN54194.1"/>
    <property type="molecule type" value="Genomic_DNA"/>
</dbReference>
<sequence length="162" mass="18569">MSCTEENIISVLPEEILEHIFSFSGTYNSVNAAVCKDFRRIAPEVNPLVHLDHLLSCGQKPKHLSLLEEDFCKVVDMVQRAVHMQLLCILEAYKGYVPGNLCQTGVRLGLVKVLYWARSQEYKRDRFPWYGDAESTNPDVLEWMAKQGVTLFIQPPYMANFD</sequence>
<name>A0A6G8MY91_9VIRU</name>
<evidence type="ECO:0000313" key="2">
    <source>
        <dbReference type="Proteomes" id="UP001224087"/>
    </source>
</evidence>
<protein>
    <submittedName>
        <fullName evidence="1">F-box domain-containing protein</fullName>
    </submittedName>
</protein>
<organism evidence="1 2">
    <name type="scientific">Cedratvirus kamchatka</name>
    <dbReference type="NCBI Taxonomy" id="2716914"/>
    <lineage>
        <taxon>Viruses</taxon>
        <taxon>Pithoviruses</taxon>
        <taxon>Orthocedratvirinae</taxon>
        <taxon>Alphacedratvirus</taxon>
        <taxon>Alphacedratvirus rossiense</taxon>
    </lineage>
</organism>
<keyword evidence="2" id="KW-1185">Reference proteome</keyword>
<reference evidence="1" key="1">
    <citation type="submission" date="2019-12" db="EMBL/GenBank/DDBJ databases">
        <title>The DNA Methylation Landscape of Giant Viruses.</title>
        <authorList>
            <person name="Jeudy S."/>
            <person name="Rigou S."/>
            <person name="Alempic J.-M."/>
            <person name="Claverie J.-M."/>
            <person name="Abergel C."/>
            <person name="Legendre M."/>
        </authorList>
    </citation>
    <scope>NUCLEOTIDE SEQUENCE</scope>
    <source>
        <strain evidence="1">P4</strain>
    </source>
</reference>
<dbReference type="Gene3D" id="1.20.1280.50">
    <property type="match status" value="1"/>
</dbReference>
<dbReference type="SUPFAM" id="SSF81383">
    <property type="entry name" value="F-box domain"/>
    <property type="match status" value="1"/>
</dbReference>
<accession>A0A6G8MY91</accession>
<dbReference type="InterPro" id="IPR036047">
    <property type="entry name" value="F-box-like_dom_sf"/>
</dbReference>
<proteinExistence type="predicted"/>
<dbReference type="Proteomes" id="UP001224087">
    <property type="component" value="Segment"/>
</dbReference>